<dbReference type="InterPro" id="IPR036890">
    <property type="entry name" value="HATPase_C_sf"/>
</dbReference>
<reference evidence="10 11" key="1">
    <citation type="submission" date="2020-08" db="EMBL/GenBank/DDBJ databases">
        <title>Genomic Encyclopedia of Type Strains, Phase IV (KMG-IV): sequencing the most valuable type-strain genomes for metagenomic binning, comparative biology and taxonomic classification.</title>
        <authorList>
            <person name="Goeker M."/>
        </authorList>
    </citation>
    <scope>NUCLEOTIDE SEQUENCE [LARGE SCALE GENOMIC DNA]</scope>
    <source>
        <strain evidence="10 11">DSM 26189</strain>
    </source>
</reference>
<keyword evidence="3" id="KW-0597">Phosphoprotein</keyword>
<proteinExistence type="predicted"/>
<dbReference type="PANTHER" id="PTHR41523">
    <property type="entry name" value="TWO-COMPONENT SYSTEM SENSOR PROTEIN"/>
    <property type="match status" value="1"/>
</dbReference>
<evidence type="ECO:0000256" key="4">
    <source>
        <dbReference type="ARBA" id="ARBA00022679"/>
    </source>
</evidence>
<protein>
    <recommendedName>
        <fullName evidence="2">histidine kinase</fullName>
        <ecNumber evidence="2">2.7.13.3</ecNumber>
    </recommendedName>
</protein>
<evidence type="ECO:0000256" key="1">
    <source>
        <dbReference type="ARBA" id="ARBA00000085"/>
    </source>
</evidence>
<sequence length="337" mass="36838">MHRTNELFVERLPLAPDRPWIGYALALVFVLIGLWMRLSLGRLLPPGLPYVTVFPAVLLSCFLFGIGPGLLAAAAGGFFAYFWFIAPTFGGIGSVDGALALFFYAAAAGINIIPIHWLQRSNRKLARQRERNRELADTREVLFHELQHRVSNNLQLASALLTLQRRTVADEQAVRVLDEASRRLMLIGRISRSLYDSETGRHRLEPFLRDLVSDILHASGREDIQLSLDIGCDPDLPSGASVPMALVIAESVSNAVEHGLADRQDARIDIRVRPGEDGGMTIEIADNGRGLPPGFDAGKPDSLGLRIASALAAQLKGGYRLLPRPEGGTVAQLRLSL</sequence>
<dbReference type="Pfam" id="PF13493">
    <property type="entry name" value="DUF4118"/>
    <property type="match status" value="1"/>
</dbReference>
<dbReference type="GO" id="GO:0005524">
    <property type="term" value="F:ATP binding"/>
    <property type="evidence" value="ECO:0007669"/>
    <property type="project" value="UniProtKB-KW"/>
</dbReference>
<keyword evidence="8" id="KW-0812">Transmembrane</keyword>
<dbReference type="RefSeq" id="WP_188070872.1">
    <property type="nucleotide sequence ID" value="NZ_BSPS01000009.1"/>
</dbReference>
<evidence type="ECO:0000256" key="5">
    <source>
        <dbReference type="ARBA" id="ARBA00022741"/>
    </source>
</evidence>
<dbReference type="PANTHER" id="PTHR41523:SF8">
    <property type="entry name" value="ETHYLENE RESPONSE SENSOR PROTEIN"/>
    <property type="match status" value="1"/>
</dbReference>
<dbReference type="InterPro" id="IPR003594">
    <property type="entry name" value="HATPase_dom"/>
</dbReference>
<dbReference type="GO" id="GO:0004673">
    <property type="term" value="F:protein histidine kinase activity"/>
    <property type="evidence" value="ECO:0007669"/>
    <property type="project" value="UniProtKB-EC"/>
</dbReference>
<keyword evidence="8" id="KW-1133">Transmembrane helix</keyword>
<feature type="transmembrane region" description="Helical" evidence="8">
    <location>
        <begin position="97"/>
        <end position="118"/>
    </location>
</feature>
<comment type="caution">
    <text evidence="10">The sequence shown here is derived from an EMBL/GenBank/DDBJ whole genome shotgun (WGS) entry which is preliminary data.</text>
</comment>
<keyword evidence="8" id="KW-0472">Membrane</keyword>
<evidence type="ECO:0000259" key="9">
    <source>
        <dbReference type="PROSITE" id="PS50109"/>
    </source>
</evidence>
<evidence type="ECO:0000313" key="11">
    <source>
        <dbReference type="Proteomes" id="UP000571950"/>
    </source>
</evidence>
<keyword evidence="4" id="KW-0808">Transferase</keyword>
<comment type="catalytic activity">
    <reaction evidence="1">
        <text>ATP + protein L-histidine = ADP + protein N-phospho-L-histidine.</text>
        <dbReference type="EC" id="2.7.13.3"/>
    </reaction>
</comment>
<evidence type="ECO:0000256" key="7">
    <source>
        <dbReference type="ARBA" id="ARBA00022840"/>
    </source>
</evidence>
<dbReference type="PROSITE" id="PS50109">
    <property type="entry name" value="HIS_KIN"/>
    <property type="match status" value="1"/>
</dbReference>
<evidence type="ECO:0000256" key="2">
    <source>
        <dbReference type="ARBA" id="ARBA00012438"/>
    </source>
</evidence>
<feature type="domain" description="Histidine kinase" evidence="9">
    <location>
        <begin position="141"/>
        <end position="337"/>
    </location>
</feature>
<dbReference type="AlphaFoldDB" id="A0A7W6BED3"/>
<dbReference type="SUPFAM" id="SSF55874">
    <property type="entry name" value="ATPase domain of HSP90 chaperone/DNA topoisomerase II/histidine kinase"/>
    <property type="match status" value="1"/>
</dbReference>
<name>A0A7W6BED3_9SPHN</name>
<dbReference type="EMBL" id="JACIDT010000003">
    <property type="protein sequence ID" value="MBB3925293.1"/>
    <property type="molecule type" value="Genomic_DNA"/>
</dbReference>
<gene>
    <name evidence="10" type="ORF">GGR43_001006</name>
</gene>
<keyword evidence="5" id="KW-0547">Nucleotide-binding</keyword>
<evidence type="ECO:0000313" key="10">
    <source>
        <dbReference type="EMBL" id="MBB3925293.1"/>
    </source>
</evidence>
<dbReference type="Pfam" id="PF02518">
    <property type="entry name" value="HATPase_c"/>
    <property type="match status" value="1"/>
</dbReference>
<dbReference type="EC" id="2.7.13.3" evidence="2"/>
<dbReference type="Gene3D" id="3.30.565.10">
    <property type="entry name" value="Histidine kinase-like ATPase, C-terminal domain"/>
    <property type="match status" value="1"/>
</dbReference>
<keyword evidence="7" id="KW-0067">ATP-binding</keyword>
<feature type="transmembrane region" description="Helical" evidence="8">
    <location>
        <begin position="52"/>
        <end position="85"/>
    </location>
</feature>
<feature type="transmembrane region" description="Helical" evidence="8">
    <location>
        <begin position="20"/>
        <end position="40"/>
    </location>
</feature>
<accession>A0A7W6BED3</accession>
<dbReference type="InterPro" id="IPR025201">
    <property type="entry name" value="KdpD_TM"/>
</dbReference>
<evidence type="ECO:0000256" key="6">
    <source>
        <dbReference type="ARBA" id="ARBA00022777"/>
    </source>
</evidence>
<evidence type="ECO:0000256" key="8">
    <source>
        <dbReference type="SAM" id="Phobius"/>
    </source>
</evidence>
<dbReference type="Pfam" id="PF07568">
    <property type="entry name" value="HisKA_2"/>
    <property type="match status" value="1"/>
</dbReference>
<evidence type="ECO:0000256" key="3">
    <source>
        <dbReference type="ARBA" id="ARBA00022553"/>
    </source>
</evidence>
<keyword evidence="11" id="KW-1185">Reference proteome</keyword>
<organism evidence="10 11">
    <name type="scientific">Sphingobium jiangsuense</name>
    <dbReference type="NCBI Taxonomy" id="870476"/>
    <lineage>
        <taxon>Bacteria</taxon>
        <taxon>Pseudomonadati</taxon>
        <taxon>Pseudomonadota</taxon>
        <taxon>Alphaproteobacteria</taxon>
        <taxon>Sphingomonadales</taxon>
        <taxon>Sphingomonadaceae</taxon>
        <taxon>Sphingobium</taxon>
    </lineage>
</organism>
<dbReference type="InterPro" id="IPR005467">
    <property type="entry name" value="His_kinase_dom"/>
</dbReference>
<dbReference type="SMART" id="SM00387">
    <property type="entry name" value="HATPase_c"/>
    <property type="match status" value="1"/>
</dbReference>
<keyword evidence="6 10" id="KW-0418">Kinase</keyword>
<dbReference type="InterPro" id="IPR011495">
    <property type="entry name" value="Sig_transdc_His_kin_sub2_dim/P"/>
</dbReference>
<dbReference type="Proteomes" id="UP000571950">
    <property type="component" value="Unassembled WGS sequence"/>
</dbReference>